<dbReference type="Proteomes" id="UP000887574">
    <property type="component" value="Unplaced"/>
</dbReference>
<feature type="transmembrane region" description="Helical" evidence="1">
    <location>
        <begin position="78"/>
        <end position="99"/>
    </location>
</feature>
<dbReference type="WBParaSite" id="jg4055">
    <property type="protein sequence ID" value="jg4055"/>
    <property type="gene ID" value="jg4055"/>
</dbReference>
<evidence type="ECO:0000313" key="2">
    <source>
        <dbReference type="Proteomes" id="UP000887574"/>
    </source>
</evidence>
<proteinExistence type="predicted"/>
<protein>
    <submittedName>
        <fullName evidence="3">Uncharacterized protein</fullName>
    </submittedName>
</protein>
<name>A0A915E8S6_9BILA</name>
<organism evidence="2 3">
    <name type="scientific">Ditylenchus dipsaci</name>
    <dbReference type="NCBI Taxonomy" id="166011"/>
    <lineage>
        <taxon>Eukaryota</taxon>
        <taxon>Metazoa</taxon>
        <taxon>Ecdysozoa</taxon>
        <taxon>Nematoda</taxon>
        <taxon>Chromadorea</taxon>
        <taxon>Rhabditida</taxon>
        <taxon>Tylenchina</taxon>
        <taxon>Tylenchomorpha</taxon>
        <taxon>Sphaerularioidea</taxon>
        <taxon>Anguinidae</taxon>
        <taxon>Anguininae</taxon>
        <taxon>Ditylenchus</taxon>
    </lineage>
</organism>
<reference evidence="3" key="1">
    <citation type="submission" date="2022-11" db="UniProtKB">
        <authorList>
            <consortium name="WormBaseParasite"/>
        </authorList>
    </citation>
    <scope>IDENTIFICATION</scope>
</reference>
<dbReference type="AlphaFoldDB" id="A0A915E8S6"/>
<sequence>APIAPPAALALLVPASSTPLNLPAVLRSEDLQKVVKDLHLRFTLPLPMRLCRHCFRSLHVFFAAANVGIFWSPPESKVPMFFLHILLGSFVALQLVCCVKKKKPKVVAPPPKPKNRYESRVCFKDRNVNVKVDDSFLTSGYVPVEKAFTGEVRSRIKEGQETDTAAFASTHCSASRHKARELATANSYCARYELSGSKYWSFASSA</sequence>
<accession>A0A915E8S6</accession>
<evidence type="ECO:0000313" key="3">
    <source>
        <dbReference type="WBParaSite" id="jg4055"/>
    </source>
</evidence>
<keyword evidence="1" id="KW-1133">Transmembrane helix</keyword>
<keyword evidence="2" id="KW-1185">Reference proteome</keyword>
<evidence type="ECO:0000256" key="1">
    <source>
        <dbReference type="SAM" id="Phobius"/>
    </source>
</evidence>
<keyword evidence="1" id="KW-0472">Membrane</keyword>
<keyword evidence="1" id="KW-0812">Transmembrane</keyword>